<dbReference type="InterPro" id="IPR036457">
    <property type="entry name" value="PPM-type-like_dom_sf"/>
</dbReference>
<evidence type="ECO:0000259" key="3">
    <source>
        <dbReference type="PROSITE" id="PS51746"/>
    </source>
</evidence>
<dbReference type="GO" id="GO:0004722">
    <property type="term" value="F:protein serine/threonine phosphatase activity"/>
    <property type="evidence" value="ECO:0007669"/>
    <property type="project" value="UniProtKB-EC"/>
</dbReference>
<dbReference type="InterPro" id="IPR001932">
    <property type="entry name" value="PPM-type_phosphatase-like_dom"/>
</dbReference>
<dbReference type="Proteomes" id="UP000541969">
    <property type="component" value="Unassembled WGS sequence"/>
</dbReference>
<organism evidence="4 5">
    <name type="scientific">Petropleomorpha daqingensis</name>
    <dbReference type="NCBI Taxonomy" id="2026353"/>
    <lineage>
        <taxon>Bacteria</taxon>
        <taxon>Bacillati</taxon>
        <taxon>Actinomycetota</taxon>
        <taxon>Actinomycetes</taxon>
        <taxon>Geodermatophilales</taxon>
        <taxon>Geodermatophilaceae</taxon>
        <taxon>Petropleomorpha</taxon>
    </lineage>
</organism>
<evidence type="ECO:0000313" key="4">
    <source>
        <dbReference type="EMBL" id="NYJ06645.1"/>
    </source>
</evidence>
<dbReference type="Pfam" id="PF13672">
    <property type="entry name" value="PP2C_2"/>
    <property type="match status" value="1"/>
</dbReference>
<dbReference type="PANTHER" id="PTHR30204">
    <property type="entry name" value="REDOX-CYCLING DRUG-SENSING TRANSCRIPTIONAL ACTIVATOR SOXR"/>
    <property type="match status" value="1"/>
</dbReference>
<dbReference type="SMART" id="SM00422">
    <property type="entry name" value="HTH_MERR"/>
    <property type="match status" value="1"/>
</dbReference>
<dbReference type="Gene3D" id="3.60.40.10">
    <property type="entry name" value="PPM-type phosphatase domain"/>
    <property type="match status" value="1"/>
</dbReference>
<dbReference type="Gene3D" id="1.10.1660.10">
    <property type="match status" value="1"/>
</dbReference>
<dbReference type="EC" id="3.1.3.16" evidence="4"/>
<dbReference type="SMART" id="SM00332">
    <property type="entry name" value="PP2Cc"/>
    <property type="match status" value="1"/>
</dbReference>
<reference evidence="4 5" key="1">
    <citation type="submission" date="2020-07" db="EMBL/GenBank/DDBJ databases">
        <title>Sequencing the genomes of 1000 actinobacteria strains.</title>
        <authorList>
            <person name="Klenk H.-P."/>
        </authorList>
    </citation>
    <scope>NUCLEOTIDE SEQUENCE [LARGE SCALE GENOMIC DNA]</scope>
    <source>
        <strain evidence="4 5">DSM 104001</strain>
    </source>
</reference>
<dbReference type="InterPro" id="IPR000551">
    <property type="entry name" value="MerR-type_HTH_dom"/>
</dbReference>
<keyword evidence="4" id="KW-0378">Hydrolase</keyword>
<accession>A0A853CF85</accession>
<evidence type="ECO:0000313" key="5">
    <source>
        <dbReference type="Proteomes" id="UP000541969"/>
    </source>
</evidence>
<gene>
    <name evidence="4" type="ORF">GGQ55_002923</name>
</gene>
<dbReference type="GO" id="GO:0003677">
    <property type="term" value="F:DNA binding"/>
    <property type="evidence" value="ECO:0007669"/>
    <property type="project" value="UniProtKB-KW"/>
</dbReference>
<dbReference type="SMART" id="SM00331">
    <property type="entry name" value="PP2C_SIG"/>
    <property type="match status" value="1"/>
</dbReference>
<evidence type="ECO:0000259" key="2">
    <source>
        <dbReference type="PROSITE" id="PS50937"/>
    </source>
</evidence>
<dbReference type="SUPFAM" id="SSF46955">
    <property type="entry name" value="Putative DNA-binding domain"/>
    <property type="match status" value="1"/>
</dbReference>
<evidence type="ECO:0000256" key="1">
    <source>
        <dbReference type="ARBA" id="ARBA00023125"/>
    </source>
</evidence>
<dbReference type="PROSITE" id="PS50937">
    <property type="entry name" value="HTH_MERR_2"/>
    <property type="match status" value="1"/>
</dbReference>
<dbReference type="Pfam" id="PF13411">
    <property type="entry name" value="MerR_1"/>
    <property type="match status" value="1"/>
</dbReference>
<feature type="domain" description="PPM-type phosphatase" evidence="3">
    <location>
        <begin position="122"/>
        <end position="350"/>
    </location>
</feature>
<dbReference type="InterPro" id="IPR009061">
    <property type="entry name" value="DNA-bd_dom_put_sf"/>
</dbReference>
<dbReference type="PANTHER" id="PTHR30204:SF97">
    <property type="entry name" value="MERR FAMILY REGULATORY PROTEIN"/>
    <property type="match status" value="1"/>
</dbReference>
<dbReference type="SUPFAM" id="SSF81606">
    <property type="entry name" value="PP2C-like"/>
    <property type="match status" value="1"/>
</dbReference>
<dbReference type="EMBL" id="JACBZT010000001">
    <property type="protein sequence ID" value="NYJ06645.1"/>
    <property type="molecule type" value="Genomic_DNA"/>
</dbReference>
<feature type="domain" description="HTH merR-type" evidence="2">
    <location>
        <begin position="4"/>
        <end position="74"/>
    </location>
</feature>
<keyword evidence="5" id="KW-1185">Reference proteome</keyword>
<name>A0A853CF85_9ACTN</name>
<keyword evidence="1" id="KW-0238">DNA-binding</keyword>
<dbReference type="AlphaFoldDB" id="A0A853CF85"/>
<dbReference type="InterPro" id="IPR047057">
    <property type="entry name" value="MerR_fam"/>
</dbReference>
<proteinExistence type="predicted"/>
<protein>
    <submittedName>
        <fullName evidence="4">Protein phosphatase</fullName>
        <ecNumber evidence="4">3.1.3.16</ecNumber>
    </submittedName>
</protein>
<dbReference type="CDD" id="cd00143">
    <property type="entry name" value="PP2Cc"/>
    <property type="match status" value="1"/>
</dbReference>
<comment type="caution">
    <text evidence="4">The sequence shown here is derived from an EMBL/GenBank/DDBJ whole genome shotgun (WGS) entry which is preliminary data.</text>
</comment>
<dbReference type="PROSITE" id="PS51746">
    <property type="entry name" value="PPM_2"/>
    <property type="match status" value="1"/>
</dbReference>
<dbReference type="GO" id="GO:0003700">
    <property type="term" value="F:DNA-binding transcription factor activity"/>
    <property type="evidence" value="ECO:0007669"/>
    <property type="project" value="InterPro"/>
</dbReference>
<dbReference type="RefSeq" id="WP_179717911.1">
    <property type="nucleotide sequence ID" value="NZ_JACBZT010000001.1"/>
</dbReference>
<sequence length="352" mass="36621">MDELMPIGDFSARSGLSPKQLRSYAASGLLTPAAVDPYTAYRYYSPAQLGDARLIDALRDAGIPLAEISLLLRDRDPGRLRAWAARVRDDAERRHEALDQALALLGCAADRPTGRNTMAYLDCAGRTDIGLVRENNEDAIVTGSRFVAVADGLGGHAGGEVASRLATELVAASFTGGSLDELATAVRAANFAVWERGSSTAGSEGMGTTLVAAGLVGDGVLGVVHVGDSRAYLVRDGGLQRLTEDHTVAAQMVRDGELTEADAVGHPHRSVLTRALGVGPDVPLDAVERAVVPGDRLVLCSDGLFNHVPDDELAALALSGASPQAAVDTLLELGLARGGEDNLSVVVADVRA</sequence>